<keyword evidence="3" id="KW-1185">Reference proteome</keyword>
<name>A0ABR3X8G4_9PEZI</name>
<proteinExistence type="predicted"/>
<organism evidence="2 3">
    <name type="scientific">Diaporthe australafricana</name>
    <dbReference type="NCBI Taxonomy" id="127596"/>
    <lineage>
        <taxon>Eukaryota</taxon>
        <taxon>Fungi</taxon>
        <taxon>Dikarya</taxon>
        <taxon>Ascomycota</taxon>
        <taxon>Pezizomycotina</taxon>
        <taxon>Sordariomycetes</taxon>
        <taxon>Sordariomycetidae</taxon>
        <taxon>Diaporthales</taxon>
        <taxon>Diaporthaceae</taxon>
        <taxon>Diaporthe</taxon>
    </lineage>
</organism>
<evidence type="ECO:0000313" key="3">
    <source>
        <dbReference type="Proteomes" id="UP001583177"/>
    </source>
</evidence>
<feature type="region of interest" description="Disordered" evidence="1">
    <location>
        <begin position="170"/>
        <end position="191"/>
    </location>
</feature>
<dbReference type="EMBL" id="JAWRVE010000030">
    <property type="protein sequence ID" value="KAL1872105.1"/>
    <property type="molecule type" value="Genomic_DNA"/>
</dbReference>
<protein>
    <submittedName>
        <fullName evidence="2">Uncharacterized protein</fullName>
    </submittedName>
</protein>
<evidence type="ECO:0000256" key="1">
    <source>
        <dbReference type="SAM" id="MobiDB-lite"/>
    </source>
</evidence>
<feature type="compositionally biased region" description="Basic and acidic residues" evidence="1">
    <location>
        <begin position="48"/>
        <end position="58"/>
    </location>
</feature>
<evidence type="ECO:0000313" key="2">
    <source>
        <dbReference type="EMBL" id="KAL1872105.1"/>
    </source>
</evidence>
<sequence length="206" mass="22238">MPQILEVAVEETDSDDYTDISASRFPDEEQGVDLGGENLFKEHHREVDTGARKTEENPQRLCPTPDVHDAPVSSKRDTLLENSHNNTHNGNGHAHPKPRRFPLVVGAARQRRPLPSLPTPLLSTASSKVSTPAPGPESYPFAQDGSHCGTPGCTWPDCLRIRGTFRMMDSSAADGKKSEGGSGLGEAKDEADIVSPGDGFAFLRLN</sequence>
<feature type="region of interest" description="Disordered" evidence="1">
    <location>
        <begin position="113"/>
        <end position="137"/>
    </location>
</feature>
<feature type="compositionally biased region" description="Basic and acidic residues" evidence="1">
    <location>
        <begin position="66"/>
        <end position="79"/>
    </location>
</feature>
<feature type="region of interest" description="Disordered" evidence="1">
    <location>
        <begin position="48"/>
        <end position="99"/>
    </location>
</feature>
<reference evidence="2 3" key="1">
    <citation type="journal article" date="2024" name="IMA Fungus">
        <title>IMA Genome - F19 : A genome assembly and annotation guide to empower mycologists, including annotated draft genome sequences of Ceratocystis pirilliformis, Diaporthe australafricana, Fusarium ophioides, Paecilomyces lecythidis, and Sporothrix stenoceras.</title>
        <authorList>
            <person name="Aylward J."/>
            <person name="Wilson A.M."/>
            <person name="Visagie C.M."/>
            <person name="Spraker J."/>
            <person name="Barnes I."/>
            <person name="Buitendag C."/>
            <person name="Ceriani C."/>
            <person name="Del Mar Angel L."/>
            <person name="du Plessis D."/>
            <person name="Fuchs T."/>
            <person name="Gasser K."/>
            <person name="Kramer D."/>
            <person name="Li W."/>
            <person name="Munsamy K."/>
            <person name="Piso A."/>
            <person name="Price J.L."/>
            <person name="Sonnekus B."/>
            <person name="Thomas C."/>
            <person name="van der Nest A."/>
            <person name="van Dijk A."/>
            <person name="van Heerden A."/>
            <person name="van Vuuren N."/>
            <person name="Yilmaz N."/>
            <person name="Duong T.A."/>
            <person name="van der Merwe N.A."/>
            <person name="Wingfield M.J."/>
            <person name="Wingfield B.D."/>
        </authorList>
    </citation>
    <scope>NUCLEOTIDE SEQUENCE [LARGE SCALE GENOMIC DNA]</scope>
    <source>
        <strain evidence="2 3">CMW 18300</strain>
    </source>
</reference>
<comment type="caution">
    <text evidence="2">The sequence shown here is derived from an EMBL/GenBank/DDBJ whole genome shotgun (WGS) entry which is preliminary data.</text>
</comment>
<accession>A0ABR3X8G4</accession>
<dbReference type="Proteomes" id="UP001583177">
    <property type="component" value="Unassembled WGS sequence"/>
</dbReference>
<feature type="compositionally biased region" description="Low complexity" evidence="1">
    <location>
        <begin position="82"/>
        <end position="93"/>
    </location>
</feature>
<gene>
    <name evidence="2" type="ORF">Daus18300_004474</name>
</gene>